<dbReference type="InterPro" id="IPR004843">
    <property type="entry name" value="Calcineurin-like_PHP"/>
</dbReference>
<accession>L8GQV5</accession>
<dbReference type="EMBL" id="KB008052">
    <property type="protein sequence ID" value="ELR14511.1"/>
    <property type="molecule type" value="Genomic_DNA"/>
</dbReference>
<evidence type="ECO:0000313" key="3">
    <source>
        <dbReference type="EMBL" id="ELR14511.1"/>
    </source>
</evidence>
<feature type="region of interest" description="Disordered" evidence="1">
    <location>
        <begin position="267"/>
        <end position="315"/>
    </location>
</feature>
<dbReference type="PANTHER" id="PTHR37844:SF2">
    <property type="entry name" value="SER_THR PROTEIN PHOSPHATASE SUPERFAMILY (AFU_ORTHOLOGUE AFUA_1G14840)"/>
    <property type="match status" value="1"/>
</dbReference>
<gene>
    <name evidence="3" type="ORF">ACA1_193140</name>
</gene>
<sequence>MFHVKKPKRPVFRGEGATAMFEVQIMSDLHLEGMVMDWVMGEQDIGQPRKKDYLEFLKTQAARFERVFLVTGNHEYYASDREIAEFCSTFDNLHFLQMSSVLLEDNGHKVRVLGTTLWHHCPEKEFSQVERTMNDYAMIGVPSTTSAGAPLKRKLKATDTNRWHAEEVAWLKAAIKKAKKAGEAVVVLTHHLPSNNMVWGGRGFSTDLEKMIKSPIIFWGYGHTHASYQKVINGVMVASNQLGYISMAEETGFYPEFVVTIDHDGKRYTMRNDPDRNKRDQLAKLAEEEAKKPAEAAPPPPPPPAASQRPANAQELVFSLKHRMASDY</sequence>
<dbReference type="GeneID" id="14915124"/>
<dbReference type="PANTHER" id="PTHR37844">
    <property type="entry name" value="SER/THR PROTEIN PHOSPHATASE SUPERFAMILY (AFU_ORTHOLOGUE AFUA_1G14840)"/>
    <property type="match status" value="1"/>
</dbReference>
<protein>
    <submittedName>
        <fullName evidence="3">Metallophosphoesterase</fullName>
    </submittedName>
</protein>
<proteinExistence type="predicted"/>
<feature type="compositionally biased region" description="Basic and acidic residues" evidence="1">
    <location>
        <begin position="267"/>
        <end position="294"/>
    </location>
</feature>
<dbReference type="Pfam" id="PF00149">
    <property type="entry name" value="Metallophos"/>
    <property type="match status" value="1"/>
</dbReference>
<dbReference type="Proteomes" id="UP000011083">
    <property type="component" value="Unassembled WGS sequence"/>
</dbReference>
<name>L8GQV5_ACACF</name>
<dbReference type="RefSeq" id="XP_004336524.1">
    <property type="nucleotide sequence ID" value="XM_004336476.1"/>
</dbReference>
<dbReference type="AlphaFoldDB" id="L8GQV5"/>
<dbReference type="OrthoDB" id="17359at2759"/>
<organism evidence="3 4">
    <name type="scientific">Acanthamoeba castellanii (strain ATCC 30010 / Neff)</name>
    <dbReference type="NCBI Taxonomy" id="1257118"/>
    <lineage>
        <taxon>Eukaryota</taxon>
        <taxon>Amoebozoa</taxon>
        <taxon>Discosea</taxon>
        <taxon>Longamoebia</taxon>
        <taxon>Centramoebida</taxon>
        <taxon>Acanthamoebidae</taxon>
        <taxon>Acanthamoeba</taxon>
    </lineage>
</organism>
<dbReference type="SUPFAM" id="SSF56300">
    <property type="entry name" value="Metallo-dependent phosphatases"/>
    <property type="match status" value="1"/>
</dbReference>
<dbReference type="GO" id="GO:0016787">
    <property type="term" value="F:hydrolase activity"/>
    <property type="evidence" value="ECO:0007669"/>
    <property type="project" value="InterPro"/>
</dbReference>
<dbReference type="Gene3D" id="3.60.21.10">
    <property type="match status" value="1"/>
</dbReference>
<feature type="compositionally biased region" description="Pro residues" evidence="1">
    <location>
        <begin position="296"/>
        <end position="305"/>
    </location>
</feature>
<feature type="domain" description="Calcineurin-like phosphoesterase" evidence="2">
    <location>
        <begin position="48"/>
        <end position="226"/>
    </location>
</feature>
<dbReference type="InterPro" id="IPR029052">
    <property type="entry name" value="Metallo-depent_PP-like"/>
</dbReference>
<dbReference type="KEGG" id="acan:ACA1_193140"/>
<evidence type="ECO:0000313" key="4">
    <source>
        <dbReference type="Proteomes" id="UP000011083"/>
    </source>
</evidence>
<reference evidence="3 4" key="1">
    <citation type="journal article" date="2013" name="Genome Biol.">
        <title>Genome of Acanthamoeba castellanii highlights extensive lateral gene transfer and early evolution of tyrosine kinase signaling.</title>
        <authorList>
            <person name="Clarke M."/>
            <person name="Lohan A.J."/>
            <person name="Liu B."/>
            <person name="Lagkouvardos I."/>
            <person name="Roy S."/>
            <person name="Zafar N."/>
            <person name="Bertelli C."/>
            <person name="Schilde C."/>
            <person name="Kianianmomeni A."/>
            <person name="Burglin T.R."/>
            <person name="Frech C."/>
            <person name="Turcotte B."/>
            <person name="Kopec K.O."/>
            <person name="Synnott J.M."/>
            <person name="Choo C."/>
            <person name="Paponov I."/>
            <person name="Finkler A."/>
            <person name="Soon Heng Tan C."/>
            <person name="Hutchins A.P."/>
            <person name="Weinmeier T."/>
            <person name="Rattei T."/>
            <person name="Chu J.S."/>
            <person name="Gimenez G."/>
            <person name="Irimia M."/>
            <person name="Rigden D.J."/>
            <person name="Fitzpatrick D.A."/>
            <person name="Lorenzo-Morales J."/>
            <person name="Bateman A."/>
            <person name="Chiu C.H."/>
            <person name="Tang P."/>
            <person name="Hegemann P."/>
            <person name="Fromm H."/>
            <person name="Raoult D."/>
            <person name="Greub G."/>
            <person name="Miranda-Saavedra D."/>
            <person name="Chen N."/>
            <person name="Nash P."/>
            <person name="Ginger M.L."/>
            <person name="Horn M."/>
            <person name="Schaap P."/>
            <person name="Caler L."/>
            <person name="Loftus B."/>
        </authorList>
    </citation>
    <scope>NUCLEOTIDE SEQUENCE [LARGE SCALE GENOMIC DNA]</scope>
    <source>
        <strain evidence="3 4">Neff</strain>
    </source>
</reference>
<dbReference type="VEuPathDB" id="AmoebaDB:ACA1_193140"/>
<keyword evidence="4" id="KW-1185">Reference proteome</keyword>
<evidence type="ECO:0000259" key="2">
    <source>
        <dbReference type="Pfam" id="PF00149"/>
    </source>
</evidence>
<evidence type="ECO:0000256" key="1">
    <source>
        <dbReference type="SAM" id="MobiDB-lite"/>
    </source>
</evidence>